<evidence type="ECO:0000313" key="3">
    <source>
        <dbReference type="Proteomes" id="UP000230750"/>
    </source>
</evidence>
<dbReference type="GO" id="GO:0006897">
    <property type="term" value="P:endocytosis"/>
    <property type="evidence" value="ECO:0007669"/>
    <property type="project" value="TreeGrafter"/>
</dbReference>
<dbReference type="STRING" id="307972.A0A2G8KMC4"/>
<protein>
    <submittedName>
        <fullName evidence="2">Putative early endosome antigen 1</fullName>
    </submittedName>
</protein>
<comment type="caution">
    <text evidence="2">The sequence shown here is derived from an EMBL/GenBank/DDBJ whole genome shotgun (WGS) entry which is preliminary data.</text>
</comment>
<dbReference type="SUPFAM" id="SSF69979">
    <property type="entry name" value="Eea1 homodimerisation domain"/>
    <property type="match status" value="1"/>
</dbReference>
<dbReference type="PANTHER" id="PTHR23164:SF30">
    <property type="entry name" value="EARLY ENDOSOME ANTIGEN 1"/>
    <property type="match status" value="1"/>
</dbReference>
<keyword evidence="1" id="KW-0175">Coiled coil</keyword>
<keyword evidence="3" id="KW-1185">Reference proteome</keyword>
<dbReference type="EMBL" id="MRZV01000481">
    <property type="protein sequence ID" value="PIK49105.1"/>
    <property type="molecule type" value="Genomic_DNA"/>
</dbReference>
<sequence length="235" mass="27113">MDVSNLQETKQLLISQKLELQSQLSEKETDISKITAELEETKEVAKKVQNMLREETAALQNKVSTEMKARTEVERLKEEIEQRNNLQMSALNSNLSTLREELIQSENRSKELEANIDNLKGEIHENRSKELEANIDNLKGEIHVLEASIQNSQDERRALLERCLKSENEVEKLQTKTSEMRLKLEDSQAAMHELGRENQSLQIAQTKTMSRQWVKDEDVDNCMACQKAFSISVRK</sequence>
<dbReference type="Proteomes" id="UP000230750">
    <property type="component" value="Unassembled WGS sequence"/>
</dbReference>
<dbReference type="GO" id="GO:0005769">
    <property type="term" value="C:early endosome"/>
    <property type="evidence" value="ECO:0007669"/>
    <property type="project" value="TreeGrafter"/>
</dbReference>
<evidence type="ECO:0000256" key="1">
    <source>
        <dbReference type="SAM" id="Coils"/>
    </source>
</evidence>
<organism evidence="2 3">
    <name type="scientific">Stichopus japonicus</name>
    <name type="common">Sea cucumber</name>
    <dbReference type="NCBI Taxonomy" id="307972"/>
    <lineage>
        <taxon>Eukaryota</taxon>
        <taxon>Metazoa</taxon>
        <taxon>Echinodermata</taxon>
        <taxon>Eleutherozoa</taxon>
        <taxon>Echinozoa</taxon>
        <taxon>Holothuroidea</taxon>
        <taxon>Aspidochirotacea</taxon>
        <taxon>Aspidochirotida</taxon>
        <taxon>Stichopodidae</taxon>
        <taxon>Apostichopus</taxon>
    </lineage>
</organism>
<evidence type="ECO:0000313" key="2">
    <source>
        <dbReference type="EMBL" id="PIK49105.1"/>
    </source>
</evidence>
<proteinExistence type="predicted"/>
<name>A0A2G8KMC4_STIJA</name>
<accession>A0A2G8KMC4</accession>
<dbReference type="OrthoDB" id="79871at2759"/>
<dbReference type="Gene3D" id="1.20.5.390">
    <property type="entry name" value="L1 transposable element, trimerization domain"/>
    <property type="match status" value="1"/>
</dbReference>
<reference evidence="2 3" key="1">
    <citation type="journal article" date="2017" name="PLoS Biol.">
        <title>The sea cucumber genome provides insights into morphological evolution and visceral regeneration.</title>
        <authorList>
            <person name="Zhang X."/>
            <person name="Sun L."/>
            <person name="Yuan J."/>
            <person name="Sun Y."/>
            <person name="Gao Y."/>
            <person name="Zhang L."/>
            <person name="Li S."/>
            <person name="Dai H."/>
            <person name="Hamel J.F."/>
            <person name="Liu C."/>
            <person name="Yu Y."/>
            <person name="Liu S."/>
            <person name="Lin W."/>
            <person name="Guo K."/>
            <person name="Jin S."/>
            <person name="Xu P."/>
            <person name="Storey K.B."/>
            <person name="Huan P."/>
            <person name="Zhang T."/>
            <person name="Zhou Y."/>
            <person name="Zhang J."/>
            <person name="Lin C."/>
            <person name="Li X."/>
            <person name="Xing L."/>
            <person name="Huo D."/>
            <person name="Sun M."/>
            <person name="Wang L."/>
            <person name="Mercier A."/>
            <person name="Li F."/>
            <person name="Yang H."/>
            <person name="Xiang J."/>
        </authorList>
    </citation>
    <scope>NUCLEOTIDE SEQUENCE [LARGE SCALE GENOMIC DNA]</scope>
    <source>
        <strain evidence="2">Shaxun</strain>
        <tissue evidence="2">Muscle</tissue>
    </source>
</reference>
<feature type="coiled-coil region" evidence="1">
    <location>
        <begin position="3"/>
        <end position="204"/>
    </location>
</feature>
<dbReference type="GO" id="GO:0005545">
    <property type="term" value="F:1-phosphatidylinositol binding"/>
    <property type="evidence" value="ECO:0007669"/>
    <property type="project" value="TreeGrafter"/>
</dbReference>
<gene>
    <name evidence="2" type="ORF">BSL78_14042</name>
</gene>
<feature type="non-terminal residue" evidence="2">
    <location>
        <position position="235"/>
    </location>
</feature>
<dbReference type="AlphaFoldDB" id="A0A2G8KMC4"/>
<dbReference type="PANTHER" id="PTHR23164">
    <property type="entry name" value="EARLY ENDOSOME ANTIGEN 1"/>
    <property type="match status" value="1"/>
</dbReference>